<proteinExistence type="predicted"/>
<keyword evidence="3" id="KW-1185">Reference proteome</keyword>
<evidence type="ECO:0000313" key="3">
    <source>
        <dbReference type="Proteomes" id="UP000729402"/>
    </source>
</evidence>
<dbReference type="InterPro" id="IPR007493">
    <property type="entry name" value="DUF538"/>
</dbReference>
<gene>
    <name evidence="2" type="ORF">GUJ93_ZPchr0001g29640</name>
</gene>
<dbReference type="OrthoDB" id="1878965at2759"/>
<dbReference type="EMBL" id="JAAALK010000288">
    <property type="protein sequence ID" value="KAG8056012.1"/>
    <property type="molecule type" value="Genomic_DNA"/>
</dbReference>
<reference evidence="2" key="1">
    <citation type="journal article" date="2021" name="bioRxiv">
        <title>Whole Genome Assembly and Annotation of Northern Wild Rice, Zizania palustris L., Supports a Whole Genome Duplication in the Zizania Genus.</title>
        <authorList>
            <person name="Haas M."/>
            <person name="Kono T."/>
            <person name="Macchietto M."/>
            <person name="Millas R."/>
            <person name="McGilp L."/>
            <person name="Shao M."/>
            <person name="Duquette J."/>
            <person name="Hirsch C.N."/>
            <person name="Kimball J."/>
        </authorList>
    </citation>
    <scope>NUCLEOTIDE SEQUENCE</scope>
    <source>
        <tissue evidence="2">Fresh leaf tissue</tissue>
    </source>
</reference>
<dbReference type="Proteomes" id="UP000729402">
    <property type="component" value="Unassembled WGS sequence"/>
</dbReference>
<dbReference type="Pfam" id="PF04398">
    <property type="entry name" value="DUF538"/>
    <property type="match status" value="1"/>
</dbReference>
<accession>A0A8J5V2Z9</accession>
<reference evidence="2" key="2">
    <citation type="submission" date="2021-02" db="EMBL/GenBank/DDBJ databases">
        <authorList>
            <person name="Kimball J.A."/>
            <person name="Haas M.W."/>
            <person name="Macchietto M."/>
            <person name="Kono T."/>
            <person name="Duquette J."/>
            <person name="Shao M."/>
        </authorList>
    </citation>
    <scope>NUCLEOTIDE SEQUENCE</scope>
    <source>
        <tissue evidence="2">Fresh leaf tissue</tissue>
    </source>
</reference>
<comment type="caution">
    <text evidence="2">The sequence shown here is derived from an EMBL/GenBank/DDBJ whole genome shotgun (WGS) entry which is preliminary data.</text>
</comment>
<evidence type="ECO:0000313" key="2">
    <source>
        <dbReference type="EMBL" id="KAG8056012.1"/>
    </source>
</evidence>
<organism evidence="2 3">
    <name type="scientific">Zizania palustris</name>
    <name type="common">Northern wild rice</name>
    <dbReference type="NCBI Taxonomy" id="103762"/>
    <lineage>
        <taxon>Eukaryota</taxon>
        <taxon>Viridiplantae</taxon>
        <taxon>Streptophyta</taxon>
        <taxon>Embryophyta</taxon>
        <taxon>Tracheophyta</taxon>
        <taxon>Spermatophyta</taxon>
        <taxon>Magnoliopsida</taxon>
        <taxon>Liliopsida</taxon>
        <taxon>Poales</taxon>
        <taxon>Poaceae</taxon>
        <taxon>BOP clade</taxon>
        <taxon>Oryzoideae</taxon>
        <taxon>Oryzeae</taxon>
        <taxon>Zizaniinae</taxon>
        <taxon>Zizania</taxon>
    </lineage>
</organism>
<evidence type="ECO:0000256" key="1">
    <source>
        <dbReference type="SAM" id="MobiDB-lite"/>
    </source>
</evidence>
<sequence length="140" mass="15635">MKMAAVRSRHRLHVDRAAEESRAPVQDGEQAHQVSYDVEITRYIKARCIKKLKGVKAKEFMLWMAVNEITVDHPPTGKIHLTSLAGVVWCGVVPHRLGSWARGAVHTKSSREGLEASERYGGPDYFVALMKTTLQRGAVN</sequence>
<name>A0A8J5V2Z9_ZIZPA</name>
<feature type="region of interest" description="Disordered" evidence="1">
    <location>
        <begin position="1"/>
        <end position="28"/>
    </location>
</feature>
<dbReference type="AlphaFoldDB" id="A0A8J5V2Z9"/>
<protein>
    <submittedName>
        <fullName evidence="2">Uncharacterized protein</fullName>
    </submittedName>
</protein>